<dbReference type="EMBL" id="SHKY01000001">
    <property type="protein sequence ID" value="RZU52790.1"/>
    <property type="molecule type" value="Genomic_DNA"/>
</dbReference>
<reference evidence="1 2" key="1">
    <citation type="submission" date="2019-02" db="EMBL/GenBank/DDBJ databases">
        <title>Sequencing the genomes of 1000 actinobacteria strains.</title>
        <authorList>
            <person name="Klenk H.-P."/>
        </authorList>
    </citation>
    <scope>NUCLEOTIDE SEQUENCE [LARGE SCALE GENOMIC DNA]</scope>
    <source>
        <strain evidence="1 2">DSM 45162</strain>
    </source>
</reference>
<proteinExistence type="predicted"/>
<evidence type="ECO:0000313" key="2">
    <source>
        <dbReference type="Proteomes" id="UP000292564"/>
    </source>
</evidence>
<dbReference type="Pfam" id="PF19381">
    <property type="entry name" value="DUF5956"/>
    <property type="match status" value="1"/>
</dbReference>
<comment type="caution">
    <text evidence="1">The sequence shown here is derived from an EMBL/GenBank/DDBJ whole genome shotgun (WGS) entry which is preliminary data.</text>
</comment>
<name>A0A4Q7ZP18_9ACTN</name>
<evidence type="ECO:0000313" key="1">
    <source>
        <dbReference type="EMBL" id="RZU52790.1"/>
    </source>
</evidence>
<dbReference type="OrthoDB" id="4476365at2"/>
<gene>
    <name evidence="1" type="ORF">EV385_4674</name>
</gene>
<sequence>MENPGTRTAWETAPVLDGTTPDDLLADEPFQTPSGSYWECGHTGWDLMLAWLAGPESIARFPDTRTHHWQVAEEMGPGTREYRLPILADELAENENAADEYLRDGGVPDRRPRGYRWFQLLPEGWLPSEIHAAAHRAIAESGVLSGHPRDLLPIVRVAIGRIYGSDTGSPGPSS</sequence>
<dbReference type="Proteomes" id="UP000292564">
    <property type="component" value="Unassembled WGS sequence"/>
</dbReference>
<organism evidence="1 2">
    <name type="scientific">Krasilnikovia cinnamomea</name>
    <dbReference type="NCBI Taxonomy" id="349313"/>
    <lineage>
        <taxon>Bacteria</taxon>
        <taxon>Bacillati</taxon>
        <taxon>Actinomycetota</taxon>
        <taxon>Actinomycetes</taxon>
        <taxon>Micromonosporales</taxon>
        <taxon>Micromonosporaceae</taxon>
        <taxon>Krasilnikovia</taxon>
    </lineage>
</organism>
<keyword evidence="2" id="KW-1185">Reference proteome</keyword>
<accession>A0A4Q7ZP18</accession>
<protein>
    <submittedName>
        <fullName evidence="1">Uncharacterized protein</fullName>
    </submittedName>
</protein>
<dbReference type="RefSeq" id="WP_130511362.1">
    <property type="nucleotide sequence ID" value="NZ_SHKY01000001.1"/>
</dbReference>
<dbReference type="InterPro" id="IPR046000">
    <property type="entry name" value="DUF5956"/>
</dbReference>
<dbReference type="AlphaFoldDB" id="A0A4Q7ZP18"/>